<feature type="non-terminal residue" evidence="2">
    <location>
        <position position="150"/>
    </location>
</feature>
<dbReference type="AlphaFoldDB" id="A0A5P0JIV3"/>
<dbReference type="PANTHER" id="PTHR36251">
    <property type="entry name" value="FELS-1 PROPHAGE HOST SPECIFICITY PROTEIN-RELATED"/>
    <property type="match status" value="1"/>
</dbReference>
<proteinExistence type="predicted"/>
<name>A0A5P0JIV3_ECOLX</name>
<protein>
    <submittedName>
        <fullName evidence="2">Host specificity protein J</fullName>
    </submittedName>
</protein>
<feature type="non-terminal residue" evidence="2">
    <location>
        <position position="1"/>
    </location>
</feature>
<dbReference type="RefSeq" id="WP_422653486.1">
    <property type="nucleotide sequence ID" value="NZ_RYCF01000893.1"/>
</dbReference>
<sequence>QYLASVVVDNLPPRPFNIRMRRMTPDSTTDQLQNKTLWSSYTEIIDVKQCYPNTALVGVQVDSEQFGSQQVSRNYHLRGRILQVPSNYNPQTRQYSGIWDGTFKPAYSNNMAWCLWDMLTHPRYGMGKRLGAADVDKWALYVIGQYCDQS</sequence>
<dbReference type="EMBL" id="RYCF01000893">
    <property type="protein sequence ID" value="MQK28675.1"/>
    <property type="molecule type" value="Genomic_DNA"/>
</dbReference>
<dbReference type="Pfam" id="PF24801">
    <property type="entry name" value="FNIII-A_GpJ"/>
    <property type="match status" value="1"/>
</dbReference>
<evidence type="ECO:0000313" key="3">
    <source>
        <dbReference type="Proteomes" id="UP000359125"/>
    </source>
</evidence>
<dbReference type="InterPro" id="IPR053171">
    <property type="entry name" value="Viral_Tip_Attach_Protein"/>
</dbReference>
<accession>A0A5P0JIV3</accession>
<feature type="domain" description="Tip attachment protein J HDII-ins2" evidence="1">
    <location>
        <begin position="1"/>
        <end position="46"/>
    </location>
</feature>
<reference evidence="2 3" key="1">
    <citation type="journal article" date="2019" name="Environ. Health Perspect.">
        <title>Inter-host Transmission of Carbapenemase-Producing Escherichia coli among Humans and Backyard Animals.</title>
        <authorList>
            <person name="Li J."/>
            <person name="Bi Z."/>
            <person name="Ma S."/>
            <person name="Chen B."/>
            <person name="Cai C."/>
            <person name="He J."/>
            <person name="Schwarz S."/>
            <person name="Sun C."/>
            <person name="Zhou Y."/>
            <person name="Yin J."/>
            <person name="Hulth A."/>
            <person name="Wang Y."/>
            <person name="Shen Z."/>
            <person name="Wang S."/>
            <person name="Wu C."/>
            <person name="Nilsson L.E."/>
            <person name="Walsh T.R."/>
            <person name="Borjesson S."/>
            <person name="Shen J."/>
            <person name="Sun Q."/>
            <person name="Wang Y."/>
        </authorList>
    </citation>
    <scope>NUCLEOTIDE SEQUENCE [LARGE SCALE GENOMIC DNA]</scope>
    <source>
        <strain evidence="2 3">A016f</strain>
    </source>
</reference>
<dbReference type="PANTHER" id="PTHR36251:SF2">
    <property type="entry name" value="GIFSY-2 PROPHAGE HOST SPECIFICITY PROTEIN J, PHAGE LAMBDA"/>
    <property type="match status" value="1"/>
</dbReference>
<evidence type="ECO:0000313" key="2">
    <source>
        <dbReference type="EMBL" id="MQK28675.1"/>
    </source>
</evidence>
<comment type="caution">
    <text evidence="2">The sequence shown here is derived from an EMBL/GenBank/DDBJ whole genome shotgun (WGS) entry which is preliminary data.</text>
</comment>
<dbReference type="Proteomes" id="UP000359125">
    <property type="component" value="Unassembled WGS sequence"/>
</dbReference>
<dbReference type="InterPro" id="IPR055385">
    <property type="entry name" value="GpJ_HDII-ins2"/>
</dbReference>
<organism evidence="2 3">
    <name type="scientific">Escherichia coli</name>
    <dbReference type="NCBI Taxonomy" id="562"/>
    <lineage>
        <taxon>Bacteria</taxon>
        <taxon>Pseudomonadati</taxon>
        <taxon>Pseudomonadota</taxon>
        <taxon>Gammaproteobacteria</taxon>
        <taxon>Enterobacterales</taxon>
        <taxon>Enterobacteriaceae</taxon>
        <taxon>Escherichia</taxon>
    </lineage>
</organism>
<gene>
    <name evidence="2" type="ORF">EIZ93_31820</name>
</gene>
<evidence type="ECO:0000259" key="1">
    <source>
        <dbReference type="Pfam" id="PF24801"/>
    </source>
</evidence>